<organism evidence="2">
    <name type="scientific">Cladocopium goreaui</name>
    <dbReference type="NCBI Taxonomy" id="2562237"/>
    <lineage>
        <taxon>Eukaryota</taxon>
        <taxon>Sar</taxon>
        <taxon>Alveolata</taxon>
        <taxon>Dinophyceae</taxon>
        <taxon>Suessiales</taxon>
        <taxon>Symbiodiniaceae</taxon>
        <taxon>Cladocopium</taxon>
    </lineage>
</organism>
<feature type="region of interest" description="Disordered" evidence="1">
    <location>
        <begin position="110"/>
        <end position="149"/>
    </location>
</feature>
<dbReference type="AlphaFoldDB" id="A0A9P1BIW8"/>
<dbReference type="EMBL" id="CAMXCT020000125">
    <property type="protein sequence ID" value="CAL1127634.1"/>
    <property type="molecule type" value="Genomic_DNA"/>
</dbReference>
<sequence length="214" mass="24209">ECPRKSEHRELLYRQFQATKECMELTGKAMSEDALEGLHHAERCKEALDAEISRPLRNLWMLREPLLRDCLQTRPNLRLLAAVCHPQWRSRKDQSQAGSILSTLGDPLGKAHSVANQSRSLEQRNHPQSSAKYRRKAEGRLSRPSRSRFSGDLADAAAKAGKHASALRMYEELLERCPDVGRMAILCSFVVLLDRAVHLRWCAKLRDLSSTLGG</sequence>
<protein>
    <submittedName>
        <fullName evidence="3">HEAT repeat domain-containing protein</fullName>
    </submittedName>
</protein>
<feature type="non-terminal residue" evidence="2">
    <location>
        <position position="1"/>
    </location>
</feature>
<comment type="caution">
    <text evidence="2">The sequence shown here is derived from an EMBL/GenBank/DDBJ whole genome shotgun (WGS) entry which is preliminary data.</text>
</comment>
<dbReference type="EMBL" id="CAMXCT030000125">
    <property type="protein sequence ID" value="CAL4761571.1"/>
    <property type="molecule type" value="Genomic_DNA"/>
</dbReference>
<evidence type="ECO:0000313" key="4">
    <source>
        <dbReference type="Proteomes" id="UP001152797"/>
    </source>
</evidence>
<dbReference type="Proteomes" id="UP001152797">
    <property type="component" value="Unassembled WGS sequence"/>
</dbReference>
<feature type="compositionally biased region" description="Polar residues" evidence="1">
    <location>
        <begin position="114"/>
        <end position="131"/>
    </location>
</feature>
<reference evidence="2" key="1">
    <citation type="submission" date="2022-10" db="EMBL/GenBank/DDBJ databases">
        <authorList>
            <person name="Chen Y."/>
            <person name="Dougan E. K."/>
            <person name="Chan C."/>
            <person name="Rhodes N."/>
            <person name="Thang M."/>
        </authorList>
    </citation>
    <scope>NUCLEOTIDE SEQUENCE</scope>
</reference>
<evidence type="ECO:0000256" key="1">
    <source>
        <dbReference type="SAM" id="MobiDB-lite"/>
    </source>
</evidence>
<accession>A0A9P1BIW8</accession>
<name>A0A9P1BIW8_9DINO</name>
<reference evidence="3 4" key="2">
    <citation type="submission" date="2024-05" db="EMBL/GenBank/DDBJ databases">
        <authorList>
            <person name="Chen Y."/>
            <person name="Shah S."/>
            <person name="Dougan E. K."/>
            <person name="Thang M."/>
            <person name="Chan C."/>
        </authorList>
    </citation>
    <scope>NUCLEOTIDE SEQUENCE [LARGE SCALE GENOMIC DNA]</scope>
</reference>
<proteinExistence type="predicted"/>
<gene>
    <name evidence="2" type="ORF">C1SCF055_LOCUS2679</name>
</gene>
<evidence type="ECO:0000313" key="3">
    <source>
        <dbReference type="EMBL" id="CAL4761571.1"/>
    </source>
</evidence>
<evidence type="ECO:0000313" key="2">
    <source>
        <dbReference type="EMBL" id="CAI3974259.1"/>
    </source>
</evidence>
<keyword evidence="4" id="KW-1185">Reference proteome</keyword>
<dbReference type="EMBL" id="CAMXCT010000125">
    <property type="protein sequence ID" value="CAI3974259.1"/>
    <property type="molecule type" value="Genomic_DNA"/>
</dbReference>